<protein>
    <submittedName>
        <fullName evidence="2">Uncharacterized protein</fullName>
    </submittedName>
</protein>
<accession>A0A9X0BPI6</accession>
<dbReference type="Proteomes" id="UP001147760">
    <property type="component" value="Unassembled WGS sequence"/>
</dbReference>
<comment type="caution">
    <text evidence="2">The sequence shown here is derived from an EMBL/GenBank/DDBJ whole genome shotgun (WGS) entry which is preliminary data.</text>
</comment>
<proteinExistence type="predicted"/>
<dbReference type="EMBL" id="JAPWDO010000003">
    <property type="protein sequence ID" value="KAJ5477652.1"/>
    <property type="molecule type" value="Genomic_DNA"/>
</dbReference>
<name>A0A9X0BPI6_9EURO</name>
<keyword evidence="3" id="KW-1185">Reference proteome</keyword>
<reference evidence="2" key="2">
    <citation type="journal article" date="2023" name="IMA Fungus">
        <title>Comparative genomic study of the Penicillium genus elucidates a diverse pangenome and 15 lateral gene transfer events.</title>
        <authorList>
            <person name="Petersen C."/>
            <person name="Sorensen T."/>
            <person name="Nielsen M.R."/>
            <person name="Sondergaard T.E."/>
            <person name="Sorensen J.L."/>
            <person name="Fitzpatrick D.A."/>
            <person name="Frisvad J.C."/>
            <person name="Nielsen K.L."/>
        </authorList>
    </citation>
    <scope>NUCLEOTIDE SEQUENCE</scope>
    <source>
        <strain evidence="2">IBT 17660</strain>
    </source>
</reference>
<dbReference type="AlphaFoldDB" id="A0A9X0BPI6"/>
<feature type="compositionally biased region" description="Basic and acidic residues" evidence="1">
    <location>
        <begin position="81"/>
        <end position="90"/>
    </location>
</feature>
<feature type="region of interest" description="Disordered" evidence="1">
    <location>
        <begin position="1"/>
        <end position="37"/>
    </location>
</feature>
<dbReference type="OrthoDB" id="10477927at2759"/>
<evidence type="ECO:0000313" key="2">
    <source>
        <dbReference type="EMBL" id="KAJ5477652.1"/>
    </source>
</evidence>
<organism evidence="2 3">
    <name type="scientific">Penicillium desertorum</name>
    <dbReference type="NCBI Taxonomy" id="1303715"/>
    <lineage>
        <taxon>Eukaryota</taxon>
        <taxon>Fungi</taxon>
        <taxon>Dikarya</taxon>
        <taxon>Ascomycota</taxon>
        <taxon>Pezizomycotina</taxon>
        <taxon>Eurotiomycetes</taxon>
        <taxon>Eurotiomycetidae</taxon>
        <taxon>Eurotiales</taxon>
        <taxon>Aspergillaceae</taxon>
        <taxon>Penicillium</taxon>
    </lineage>
</organism>
<sequence length="108" mass="12220">MSTQQHPDESEPIPVLEPCVSSPSARKTDNPRQPQNKTLADVIERTLSKPPPPPVSVPSQVWSCLKTYQENQCDLWNRGNRSRDNLKRAPDVIINSTRNGDHHKRTTV</sequence>
<feature type="region of interest" description="Disordered" evidence="1">
    <location>
        <begin position="76"/>
        <end position="108"/>
    </location>
</feature>
<reference evidence="2" key="1">
    <citation type="submission" date="2022-12" db="EMBL/GenBank/DDBJ databases">
        <authorList>
            <person name="Petersen C."/>
        </authorList>
    </citation>
    <scope>NUCLEOTIDE SEQUENCE</scope>
    <source>
        <strain evidence="2">IBT 17660</strain>
    </source>
</reference>
<evidence type="ECO:0000256" key="1">
    <source>
        <dbReference type="SAM" id="MobiDB-lite"/>
    </source>
</evidence>
<evidence type="ECO:0000313" key="3">
    <source>
        <dbReference type="Proteomes" id="UP001147760"/>
    </source>
</evidence>
<feature type="compositionally biased region" description="Polar residues" evidence="1">
    <location>
        <begin position="21"/>
        <end position="37"/>
    </location>
</feature>
<gene>
    <name evidence="2" type="ORF">N7530_003161</name>
</gene>